<evidence type="ECO:0008006" key="3">
    <source>
        <dbReference type="Google" id="ProtNLM"/>
    </source>
</evidence>
<name>A0ABS6FF01_9FIRM</name>
<gene>
    <name evidence="1" type="ORF">KQI68_02730</name>
</gene>
<dbReference type="RefSeq" id="WP_216548598.1">
    <property type="nucleotide sequence ID" value="NZ_JAHLQO010000002.1"/>
</dbReference>
<proteinExistence type="predicted"/>
<organism evidence="1 2">
    <name type="scientific">Peptoniphilus ovalis</name>
    <dbReference type="NCBI Taxonomy" id="2841503"/>
    <lineage>
        <taxon>Bacteria</taxon>
        <taxon>Bacillati</taxon>
        <taxon>Bacillota</taxon>
        <taxon>Tissierellia</taxon>
        <taxon>Tissierellales</taxon>
        <taxon>Peptoniphilaceae</taxon>
        <taxon>Peptoniphilus</taxon>
    </lineage>
</organism>
<evidence type="ECO:0000313" key="1">
    <source>
        <dbReference type="EMBL" id="MBU5668750.1"/>
    </source>
</evidence>
<sequence length="107" mass="12646">MKESIDSILTIDKNTREIVEKTELEIENLKKGLREKLTDMENESIEKSKILGKEKEDEIDKVFKKKAELIRDENKKNLEKIEKFYNDKEEDLVKEALELVLEGKHNV</sequence>
<accession>A0ABS6FF01</accession>
<comment type="caution">
    <text evidence="1">The sequence shown here is derived from an EMBL/GenBank/DDBJ whole genome shotgun (WGS) entry which is preliminary data.</text>
</comment>
<evidence type="ECO:0000313" key="2">
    <source>
        <dbReference type="Proteomes" id="UP000783742"/>
    </source>
</evidence>
<dbReference type="EMBL" id="JAHLQO010000002">
    <property type="protein sequence ID" value="MBU5668750.1"/>
    <property type="molecule type" value="Genomic_DNA"/>
</dbReference>
<reference evidence="1 2" key="1">
    <citation type="submission" date="2021-06" db="EMBL/GenBank/DDBJ databases">
        <authorList>
            <person name="Sun Q."/>
            <person name="Li D."/>
        </authorList>
    </citation>
    <scope>NUCLEOTIDE SEQUENCE [LARGE SCALE GENOMIC DNA]</scope>
    <source>
        <strain evidence="1 2">MSJ-1</strain>
    </source>
</reference>
<dbReference type="Proteomes" id="UP000783742">
    <property type="component" value="Unassembled WGS sequence"/>
</dbReference>
<protein>
    <recommendedName>
        <fullName evidence="3">V-type ATP synthase subunit H</fullName>
    </recommendedName>
</protein>
<keyword evidence="2" id="KW-1185">Reference proteome</keyword>